<accession>A0A2S9J613</accession>
<dbReference type="InterPro" id="IPR003406">
    <property type="entry name" value="Glyco_trans_14"/>
</dbReference>
<evidence type="ECO:0000256" key="14">
    <source>
        <dbReference type="ARBA" id="ARBA00042865"/>
    </source>
</evidence>
<evidence type="ECO:0000256" key="9">
    <source>
        <dbReference type="ARBA" id="ARBA00022989"/>
    </source>
</evidence>
<evidence type="ECO:0000256" key="7">
    <source>
        <dbReference type="ARBA" id="ARBA00022824"/>
    </source>
</evidence>
<comment type="subcellular location">
    <subcellularLocation>
        <location evidence="2">Endoplasmic reticulum membrane</location>
        <topology evidence="2">Single-pass type II membrane protein</topology>
    </subcellularLocation>
    <subcellularLocation>
        <location evidence="1">Golgi apparatus membrane</location>
        <topology evidence="1">Single-pass type II membrane protein</topology>
    </subcellularLocation>
</comment>
<reference evidence="15 16" key="1">
    <citation type="submission" date="2018-02" db="EMBL/GenBank/DDBJ databases">
        <title>The draft genome of Sphingobacterium sp. 5JN-11.</title>
        <authorList>
            <person name="Liu L."/>
            <person name="Li L."/>
            <person name="Liang L."/>
            <person name="Zhang X."/>
            <person name="Wang T."/>
        </authorList>
    </citation>
    <scope>NUCLEOTIDE SEQUENCE [LARGE SCALE GENOMIC DNA]</scope>
    <source>
        <strain evidence="15 16">5JN-11</strain>
    </source>
</reference>
<dbReference type="PANTHER" id="PTHR46025">
    <property type="entry name" value="XYLOSYLTRANSFERASE OXT"/>
    <property type="match status" value="1"/>
</dbReference>
<organism evidence="15 16">
    <name type="scientific">Sphingobacterium haloxyli</name>
    <dbReference type="NCBI Taxonomy" id="2100533"/>
    <lineage>
        <taxon>Bacteria</taxon>
        <taxon>Pseudomonadati</taxon>
        <taxon>Bacteroidota</taxon>
        <taxon>Sphingobacteriia</taxon>
        <taxon>Sphingobacteriales</taxon>
        <taxon>Sphingobacteriaceae</taxon>
        <taxon>Sphingobacterium</taxon>
    </lineage>
</organism>
<keyword evidence="16" id="KW-1185">Reference proteome</keyword>
<dbReference type="Pfam" id="PF02485">
    <property type="entry name" value="Branch"/>
    <property type="match status" value="1"/>
</dbReference>
<dbReference type="GO" id="GO:0015012">
    <property type="term" value="P:heparan sulfate proteoglycan biosynthetic process"/>
    <property type="evidence" value="ECO:0007669"/>
    <property type="project" value="TreeGrafter"/>
</dbReference>
<dbReference type="GO" id="GO:0050650">
    <property type="term" value="P:chondroitin sulfate proteoglycan biosynthetic process"/>
    <property type="evidence" value="ECO:0007669"/>
    <property type="project" value="TreeGrafter"/>
</dbReference>
<evidence type="ECO:0000313" key="15">
    <source>
        <dbReference type="EMBL" id="PRD48211.1"/>
    </source>
</evidence>
<dbReference type="Proteomes" id="UP000239711">
    <property type="component" value="Unassembled WGS sequence"/>
</dbReference>
<gene>
    <name evidence="15" type="ORF">C5745_06815</name>
</gene>
<keyword evidence="12" id="KW-1015">Disulfide bond</keyword>
<dbReference type="EMBL" id="PVBQ01000004">
    <property type="protein sequence ID" value="PRD48211.1"/>
    <property type="molecule type" value="Genomic_DNA"/>
</dbReference>
<evidence type="ECO:0000256" key="1">
    <source>
        <dbReference type="ARBA" id="ARBA00004323"/>
    </source>
</evidence>
<evidence type="ECO:0000256" key="10">
    <source>
        <dbReference type="ARBA" id="ARBA00023034"/>
    </source>
</evidence>
<evidence type="ECO:0000256" key="8">
    <source>
        <dbReference type="ARBA" id="ARBA00022968"/>
    </source>
</evidence>
<dbReference type="GO" id="GO:0030158">
    <property type="term" value="F:protein xylosyltransferase activity"/>
    <property type="evidence" value="ECO:0007669"/>
    <property type="project" value="InterPro"/>
</dbReference>
<evidence type="ECO:0000313" key="16">
    <source>
        <dbReference type="Proteomes" id="UP000239711"/>
    </source>
</evidence>
<evidence type="ECO:0000256" key="13">
    <source>
        <dbReference type="ARBA" id="ARBA00023180"/>
    </source>
</evidence>
<keyword evidence="6" id="KW-0479">Metal-binding</keyword>
<keyword evidence="8" id="KW-0735">Signal-anchor</keyword>
<dbReference type="OrthoDB" id="7943907at2"/>
<keyword evidence="5" id="KW-0812">Transmembrane</keyword>
<dbReference type="PANTHER" id="PTHR46025:SF3">
    <property type="entry name" value="XYLOSYLTRANSFERASE OXT"/>
    <property type="match status" value="1"/>
</dbReference>
<dbReference type="InterPro" id="IPR043538">
    <property type="entry name" value="XYLT"/>
</dbReference>
<name>A0A2S9J613_9SPHI</name>
<keyword evidence="4 15" id="KW-0808">Transferase</keyword>
<keyword evidence="7" id="KW-0256">Endoplasmic reticulum</keyword>
<keyword evidence="3" id="KW-0328">Glycosyltransferase</keyword>
<evidence type="ECO:0000256" key="5">
    <source>
        <dbReference type="ARBA" id="ARBA00022692"/>
    </source>
</evidence>
<evidence type="ECO:0000256" key="11">
    <source>
        <dbReference type="ARBA" id="ARBA00023136"/>
    </source>
</evidence>
<dbReference type="RefSeq" id="WP_105716238.1">
    <property type="nucleotide sequence ID" value="NZ_PVBQ01000004.1"/>
</dbReference>
<proteinExistence type="predicted"/>
<comment type="caution">
    <text evidence="15">The sequence shown here is derived from an EMBL/GenBank/DDBJ whole genome shotgun (WGS) entry which is preliminary data.</text>
</comment>
<protein>
    <recommendedName>
        <fullName evidence="14">Peptide O-xylosyltransferase</fullName>
    </recommendedName>
</protein>
<dbReference type="GO" id="GO:0046872">
    <property type="term" value="F:metal ion binding"/>
    <property type="evidence" value="ECO:0007669"/>
    <property type="project" value="UniProtKB-KW"/>
</dbReference>
<sequence>MKKHAYLIIAHHEFEVLEQLIYALDDPRNDIFIHFDEKVVTLPTLRAIHAGLYILADRVDVKWGHVSQIEAEYKLFAEAYRCNPWYAYFHIISGVHLPLYGQDYIHTFFQSQNGKQLIPAMQTNNFQMDLKMNRYNLFIPYFAHRNRSVSRIAQIGWRLAQNVQRFFHIRRYNRLGYQYGSNWVSITREAVYYLLSIRKQVLKRYRYTLCGDEFFVPTELASSGLGFSIKYSDRLLKHEIGNANARVYTMADYAKLVVSGCLFVRKFSAADWDIVKKMVEHSKRNG</sequence>
<keyword evidence="9" id="KW-1133">Transmembrane helix</keyword>
<evidence type="ECO:0000256" key="12">
    <source>
        <dbReference type="ARBA" id="ARBA00023157"/>
    </source>
</evidence>
<keyword evidence="11" id="KW-0472">Membrane</keyword>
<dbReference type="AlphaFoldDB" id="A0A2S9J613"/>
<keyword evidence="10" id="KW-0333">Golgi apparatus</keyword>
<evidence type="ECO:0000256" key="3">
    <source>
        <dbReference type="ARBA" id="ARBA00022676"/>
    </source>
</evidence>
<evidence type="ECO:0000256" key="4">
    <source>
        <dbReference type="ARBA" id="ARBA00022679"/>
    </source>
</evidence>
<evidence type="ECO:0000256" key="6">
    <source>
        <dbReference type="ARBA" id="ARBA00022723"/>
    </source>
</evidence>
<evidence type="ECO:0000256" key="2">
    <source>
        <dbReference type="ARBA" id="ARBA00004648"/>
    </source>
</evidence>
<keyword evidence="13" id="KW-0325">Glycoprotein</keyword>
<dbReference type="GO" id="GO:0016020">
    <property type="term" value="C:membrane"/>
    <property type="evidence" value="ECO:0007669"/>
    <property type="project" value="InterPro"/>
</dbReference>